<feature type="region of interest" description="Disordered" evidence="1">
    <location>
        <begin position="1"/>
        <end position="30"/>
    </location>
</feature>
<evidence type="ECO:0000313" key="2">
    <source>
        <dbReference type="EMBL" id="KGM00473.1"/>
    </source>
</evidence>
<evidence type="ECO:0000256" key="1">
    <source>
        <dbReference type="SAM" id="MobiDB-lite"/>
    </source>
</evidence>
<accession>A0A0A0B2Y9</accession>
<dbReference type="STRING" id="1408250.Q760_08490"/>
<proteinExistence type="predicted"/>
<reference evidence="2 3" key="1">
    <citation type="submission" date="2013-10" db="EMBL/GenBank/DDBJ databases">
        <authorList>
            <person name="Wang G."/>
            <person name="Zhuang W."/>
        </authorList>
    </citation>
    <scope>NUCLEOTIDE SEQUENCE [LARGE SCALE GENOMIC DNA]</scope>
    <source>
        <strain evidence="2 3">DSM 20118</strain>
    </source>
</reference>
<dbReference type="EMBL" id="AXNT01000201">
    <property type="protein sequence ID" value="KGM00473.1"/>
    <property type="molecule type" value="Genomic_DNA"/>
</dbReference>
<organism evidence="2 3">
    <name type="scientific">Cellulomonas cellasea DSM 20118</name>
    <dbReference type="NCBI Taxonomy" id="1408250"/>
    <lineage>
        <taxon>Bacteria</taxon>
        <taxon>Bacillati</taxon>
        <taxon>Actinomycetota</taxon>
        <taxon>Actinomycetes</taxon>
        <taxon>Micrococcales</taxon>
        <taxon>Cellulomonadaceae</taxon>
        <taxon>Cellulomonas</taxon>
    </lineage>
</organism>
<gene>
    <name evidence="2" type="ORF">Q760_08490</name>
</gene>
<dbReference type="AlphaFoldDB" id="A0A0A0B2Y9"/>
<protein>
    <submittedName>
        <fullName evidence="2">Uncharacterized protein</fullName>
    </submittedName>
</protein>
<evidence type="ECO:0000313" key="3">
    <source>
        <dbReference type="Proteomes" id="UP000029833"/>
    </source>
</evidence>
<keyword evidence="3" id="KW-1185">Reference proteome</keyword>
<feature type="compositionally biased region" description="Basic and acidic residues" evidence="1">
    <location>
        <begin position="12"/>
        <end position="30"/>
    </location>
</feature>
<dbReference type="Proteomes" id="UP000029833">
    <property type="component" value="Unassembled WGS sequence"/>
</dbReference>
<sequence>MRRVAHPQPGAQDRDAVARPVRADRRGTST</sequence>
<name>A0A0A0B2Y9_9CELL</name>
<comment type="caution">
    <text evidence="2">The sequence shown here is derived from an EMBL/GenBank/DDBJ whole genome shotgun (WGS) entry which is preliminary data.</text>
</comment>